<accession>A0ACC3SF01</accession>
<keyword evidence="2" id="KW-1185">Reference proteome</keyword>
<reference evidence="1" key="1">
    <citation type="submission" date="2024-02" db="EMBL/GenBank/DDBJ databases">
        <title>Metagenome Assembled Genome of Zalaria obscura JY119.</title>
        <authorList>
            <person name="Vighnesh L."/>
            <person name="Jagadeeshwari U."/>
            <person name="Venkata Ramana C."/>
            <person name="Sasikala C."/>
        </authorList>
    </citation>
    <scope>NUCLEOTIDE SEQUENCE</scope>
    <source>
        <strain evidence="1">JY119</strain>
    </source>
</reference>
<proteinExistence type="predicted"/>
<sequence length="180" mass="18684">MVGGRLSGICGGHVGRVREVTRRFGQPSLMRTSRSDAARQSADGTIDRSADATKKGPFSGPAPINTHKLGPKANTGAINAGLRALDRTGKPCRKWVRKGFQCKSFTGFQWDAGSWAAPARSSSTFSGDVKSDSSTTEDVKANMDSSAVSERSASGMEVDGPKQSNGPESSPAPAGTPIAA</sequence>
<protein>
    <submittedName>
        <fullName evidence="1">Uncharacterized protein</fullName>
    </submittedName>
</protein>
<evidence type="ECO:0000313" key="1">
    <source>
        <dbReference type="EMBL" id="KAK8211424.1"/>
    </source>
</evidence>
<comment type="caution">
    <text evidence="1">The sequence shown here is derived from an EMBL/GenBank/DDBJ whole genome shotgun (WGS) entry which is preliminary data.</text>
</comment>
<dbReference type="Proteomes" id="UP001320706">
    <property type="component" value="Unassembled WGS sequence"/>
</dbReference>
<organism evidence="1 2">
    <name type="scientific">Zalaria obscura</name>
    <dbReference type="NCBI Taxonomy" id="2024903"/>
    <lineage>
        <taxon>Eukaryota</taxon>
        <taxon>Fungi</taxon>
        <taxon>Dikarya</taxon>
        <taxon>Ascomycota</taxon>
        <taxon>Pezizomycotina</taxon>
        <taxon>Dothideomycetes</taxon>
        <taxon>Dothideomycetidae</taxon>
        <taxon>Dothideales</taxon>
        <taxon>Zalariaceae</taxon>
        <taxon>Zalaria</taxon>
    </lineage>
</organism>
<dbReference type="EMBL" id="JAMKPW020000014">
    <property type="protein sequence ID" value="KAK8211424.1"/>
    <property type="molecule type" value="Genomic_DNA"/>
</dbReference>
<name>A0ACC3SF01_9PEZI</name>
<gene>
    <name evidence="1" type="ORF">M8818_003391</name>
</gene>
<evidence type="ECO:0000313" key="2">
    <source>
        <dbReference type="Proteomes" id="UP001320706"/>
    </source>
</evidence>